<keyword evidence="2" id="KW-1185">Reference proteome</keyword>
<sequence>MGSEVLDPLLIPIDDAMTLEGNDRNLNPNIEKCLVSLFNIGLACSMELPKERMDVADVTQDLNRIRKTFLIGE</sequence>
<protein>
    <recommendedName>
        <fullName evidence="3">LRR receptor-like serine/threonine-protein kinase</fullName>
    </recommendedName>
</protein>
<name>A0A371EUB3_MUCPR</name>
<gene>
    <name evidence="1" type="ORF">CR513_51339</name>
</gene>
<evidence type="ECO:0008006" key="3">
    <source>
        <dbReference type="Google" id="ProtNLM"/>
    </source>
</evidence>
<dbReference type="Proteomes" id="UP000257109">
    <property type="component" value="Unassembled WGS sequence"/>
</dbReference>
<dbReference type="EMBL" id="QJKJ01012069">
    <property type="protein sequence ID" value="RDX69539.1"/>
    <property type="molecule type" value="Genomic_DNA"/>
</dbReference>
<reference evidence="1" key="1">
    <citation type="submission" date="2018-05" db="EMBL/GenBank/DDBJ databases">
        <title>Draft genome of Mucuna pruriens seed.</title>
        <authorList>
            <person name="Nnadi N.E."/>
            <person name="Vos R."/>
            <person name="Hasami M.H."/>
            <person name="Devisetty U.K."/>
            <person name="Aguiy J.C."/>
        </authorList>
    </citation>
    <scope>NUCLEOTIDE SEQUENCE [LARGE SCALE GENOMIC DNA]</scope>
    <source>
        <strain evidence="1">JCA_2017</strain>
    </source>
</reference>
<feature type="non-terminal residue" evidence="1">
    <location>
        <position position="73"/>
    </location>
</feature>
<dbReference type="STRING" id="157652.A0A371EUB3"/>
<comment type="caution">
    <text evidence="1">The sequence shown here is derived from an EMBL/GenBank/DDBJ whole genome shotgun (WGS) entry which is preliminary data.</text>
</comment>
<proteinExistence type="predicted"/>
<organism evidence="1 2">
    <name type="scientific">Mucuna pruriens</name>
    <name type="common">Velvet bean</name>
    <name type="synonym">Dolichos pruriens</name>
    <dbReference type="NCBI Taxonomy" id="157652"/>
    <lineage>
        <taxon>Eukaryota</taxon>
        <taxon>Viridiplantae</taxon>
        <taxon>Streptophyta</taxon>
        <taxon>Embryophyta</taxon>
        <taxon>Tracheophyta</taxon>
        <taxon>Spermatophyta</taxon>
        <taxon>Magnoliopsida</taxon>
        <taxon>eudicotyledons</taxon>
        <taxon>Gunneridae</taxon>
        <taxon>Pentapetalae</taxon>
        <taxon>rosids</taxon>
        <taxon>fabids</taxon>
        <taxon>Fabales</taxon>
        <taxon>Fabaceae</taxon>
        <taxon>Papilionoideae</taxon>
        <taxon>50 kb inversion clade</taxon>
        <taxon>NPAAA clade</taxon>
        <taxon>indigoferoid/millettioid clade</taxon>
        <taxon>Phaseoleae</taxon>
        <taxon>Mucuna</taxon>
    </lineage>
</organism>
<evidence type="ECO:0000313" key="1">
    <source>
        <dbReference type="EMBL" id="RDX69539.1"/>
    </source>
</evidence>
<evidence type="ECO:0000313" key="2">
    <source>
        <dbReference type="Proteomes" id="UP000257109"/>
    </source>
</evidence>
<dbReference type="OrthoDB" id="1103805at2759"/>
<accession>A0A371EUB3</accession>
<dbReference type="AlphaFoldDB" id="A0A371EUB3"/>